<keyword evidence="5" id="KW-1185">Reference proteome</keyword>
<accession>A0A438ACZ9</accession>
<dbReference type="PANTHER" id="PTHR31302:SF31">
    <property type="entry name" value="PHOSPHODIESTERASE YAEI"/>
    <property type="match status" value="1"/>
</dbReference>
<dbReference type="GO" id="GO:0046872">
    <property type="term" value="F:metal ion binding"/>
    <property type="evidence" value="ECO:0007669"/>
    <property type="project" value="UniProtKB-KW"/>
</dbReference>
<organism evidence="4 5">
    <name type="scientific">Mesobaculum littorinae</name>
    <dbReference type="NCBI Taxonomy" id="2486419"/>
    <lineage>
        <taxon>Bacteria</taxon>
        <taxon>Pseudomonadati</taxon>
        <taxon>Pseudomonadota</taxon>
        <taxon>Alphaproteobacteria</taxon>
        <taxon>Rhodobacterales</taxon>
        <taxon>Roseobacteraceae</taxon>
        <taxon>Mesobaculum</taxon>
    </lineage>
</organism>
<feature type="domain" description="Calcineurin-like phosphoesterase" evidence="3">
    <location>
        <begin position="50"/>
        <end position="234"/>
    </location>
</feature>
<gene>
    <name evidence="4" type="ORF">EKE94_18100</name>
</gene>
<dbReference type="InterPro" id="IPR004843">
    <property type="entry name" value="Calcineurin-like_PHP"/>
</dbReference>
<evidence type="ECO:0000313" key="5">
    <source>
        <dbReference type="Proteomes" id="UP000285908"/>
    </source>
</evidence>
<protein>
    <submittedName>
        <fullName evidence="4">Metallophosphoesterase</fullName>
    </submittedName>
</protein>
<dbReference type="CDD" id="cd07385">
    <property type="entry name" value="MPP_YkuE_C"/>
    <property type="match status" value="1"/>
</dbReference>
<dbReference type="GO" id="GO:0016020">
    <property type="term" value="C:membrane"/>
    <property type="evidence" value="ECO:0007669"/>
    <property type="project" value="GOC"/>
</dbReference>
<dbReference type="Gene3D" id="3.60.21.10">
    <property type="match status" value="1"/>
</dbReference>
<dbReference type="GO" id="GO:0009245">
    <property type="term" value="P:lipid A biosynthetic process"/>
    <property type="evidence" value="ECO:0007669"/>
    <property type="project" value="TreeGrafter"/>
</dbReference>
<dbReference type="PANTHER" id="PTHR31302">
    <property type="entry name" value="TRANSMEMBRANE PROTEIN WITH METALLOPHOSPHOESTERASE DOMAIN-RELATED"/>
    <property type="match status" value="1"/>
</dbReference>
<dbReference type="InterPro" id="IPR051158">
    <property type="entry name" value="Metallophosphoesterase_sf"/>
</dbReference>
<dbReference type="AlphaFoldDB" id="A0A438ACZ9"/>
<dbReference type="RefSeq" id="WP_127908045.1">
    <property type="nucleotide sequence ID" value="NZ_RQXX01000011.1"/>
</dbReference>
<evidence type="ECO:0000313" key="4">
    <source>
        <dbReference type="EMBL" id="RVV96559.1"/>
    </source>
</evidence>
<keyword evidence="1" id="KW-0479">Metal-binding</keyword>
<evidence type="ECO:0000259" key="3">
    <source>
        <dbReference type="Pfam" id="PF00149"/>
    </source>
</evidence>
<dbReference type="GO" id="GO:0008758">
    <property type="term" value="F:UDP-2,3-diacylglucosamine hydrolase activity"/>
    <property type="evidence" value="ECO:0007669"/>
    <property type="project" value="TreeGrafter"/>
</dbReference>
<dbReference type="InterPro" id="IPR029052">
    <property type="entry name" value="Metallo-depent_PP-like"/>
</dbReference>
<dbReference type="Pfam" id="PF00149">
    <property type="entry name" value="Metallophos"/>
    <property type="match status" value="1"/>
</dbReference>
<dbReference type="Proteomes" id="UP000285908">
    <property type="component" value="Unassembled WGS sequence"/>
</dbReference>
<dbReference type="EMBL" id="RQXX01000011">
    <property type="protein sequence ID" value="RVV96559.1"/>
    <property type="molecule type" value="Genomic_DNA"/>
</dbReference>
<name>A0A438ACZ9_9RHOB</name>
<sequence length="293" mass="31945">MRRRDFLLGGGVLAPTAAAAGYATGVEPYFRLVETHWHPRPATWPEGLKLRIVALADIHMGPPQMTPDRLRRIVRQSLALAPDLVVLLGDYKADHPYVSRDVYTGDIIAILSQLQAPLGVWAVLGNHDWWLDRHAQARRGGPTFWHAAFDRDGIPVLENAAVKLRHRGQDLWLAGLGSQQAFRGAARPGHHDLAATLAPLADDDAPAILLAHEPDIFPKVPQRVALTLSGHTHGGQVRVLGYSPLVTSGYGNRFAYGHIIEHGRHLCVSGGLGCSRVPLRFGVPPEIMVVDLG</sequence>
<dbReference type="OrthoDB" id="9780884at2"/>
<dbReference type="SUPFAM" id="SSF56300">
    <property type="entry name" value="Metallo-dependent phosphatases"/>
    <property type="match status" value="1"/>
</dbReference>
<reference evidence="4 5" key="1">
    <citation type="submission" date="2018-11" db="EMBL/GenBank/DDBJ databases">
        <title>Mesobaculum littorinae gen. nov., sp. nov., isolated from Littorina scabra that represents a novel genus of the order Rhodobacteraceae.</title>
        <authorList>
            <person name="Li F."/>
        </authorList>
    </citation>
    <scope>NUCLEOTIDE SEQUENCE [LARGE SCALE GENOMIC DNA]</scope>
    <source>
        <strain evidence="4 5">M0103</strain>
    </source>
</reference>
<evidence type="ECO:0000256" key="1">
    <source>
        <dbReference type="ARBA" id="ARBA00022723"/>
    </source>
</evidence>
<evidence type="ECO:0000256" key="2">
    <source>
        <dbReference type="ARBA" id="ARBA00022801"/>
    </source>
</evidence>
<keyword evidence="2" id="KW-0378">Hydrolase</keyword>
<comment type="caution">
    <text evidence="4">The sequence shown here is derived from an EMBL/GenBank/DDBJ whole genome shotgun (WGS) entry which is preliminary data.</text>
</comment>
<proteinExistence type="predicted"/>